<keyword evidence="2" id="KW-0732">Signal</keyword>
<dbReference type="Proteomes" id="UP000054092">
    <property type="component" value="Unassembled WGS sequence"/>
</dbReference>
<sequence>MRKLFVILLVVILSVSALASIKVGAILPMTGGVAAFGQMIWQGVELANELFPEVLGEKIEIVLLDNNSDKVQAVNTARRAIEQEKVVAIIGQVISSNTIAGGTVAEENGVAMVSPSSTNPLVTQDKKYVSRVCFSDPFQGVAAALLAFNNMGAENVAVFVDVEQDYAVGFANYFKETALVLGGSVFYEYYKSGDQDFTAQVSDAISKGAGAFFIPGYYQEIALIAIQARQLGFYEPIIAGDGAAVPETIEIGGDAVNGLYFTTHYDAGSPALTENAKLFVEAYTAKYGEAPGTFTALGFDTYLVVRDAIERAGSTDREAIAVAVRQTKDFPAVTGIITIDENGDAIKSVAIVRIEDGKFVYDTTINP</sequence>
<evidence type="ECO:0000259" key="3">
    <source>
        <dbReference type="Pfam" id="PF13458"/>
    </source>
</evidence>
<dbReference type="InterPro" id="IPR028082">
    <property type="entry name" value="Peripla_BP_I"/>
</dbReference>
<proteinExistence type="inferred from homology"/>
<comment type="similarity">
    <text evidence="1">Belongs to the leucine-binding protein family.</text>
</comment>
<dbReference type="Pfam" id="PF13458">
    <property type="entry name" value="Peripla_BP_6"/>
    <property type="match status" value="1"/>
</dbReference>
<name>A0A101HQJ0_9BACT</name>
<feature type="domain" description="Leucine-binding protein" evidence="3">
    <location>
        <begin position="20"/>
        <end position="357"/>
    </location>
</feature>
<evidence type="ECO:0000313" key="4">
    <source>
        <dbReference type="EMBL" id="KUK81200.1"/>
    </source>
</evidence>
<dbReference type="PANTHER" id="PTHR30483:SF6">
    <property type="entry name" value="PERIPLASMIC BINDING PROTEIN OF ABC TRANSPORTER FOR NATURAL AMINO ACIDS"/>
    <property type="match status" value="1"/>
</dbReference>
<dbReference type="InterPro" id="IPR051010">
    <property type="entry name" value="BCAA_transport"/>
</dbReference>
<evidence type="ECO:0000256" key="2">
    <source>
        <dbReference type="ARBA" id="ARBA00022729"/>
    </source>
</evidence>
<dbReference type="AlphaFoldDB" id="A0A101HQJ0"/>
<protein>
    <submittedName>
        <fullName evidence="4">ABC-type branched-chain amino acid transport system, periplasmic component</fullName>
    </submittedName>
</protein>
<evidence type="ECO:0000313" key="5">
    <source>
        <dbReference type="Proteomes" id="UP000054092"/>
    </source>
</evidence>
<dbReference type="PANTHER" id="PTHR30483">
    <property type="entry name" value="LEUCINE-SPECIFIC-BINDING PROTEIN"/>
    <property type="match status" value="1"/>
</dbReference>
<evidence type="ECO:0000256" key="1">
    <source>
        <dbReference type="ARBA" id="ARBA00010062"/>
    </source>
</evidence>
<dbReference type="EMBL" id="LGGP01000075">
    <property type="protein sequence ID" value="KUK81200.1"/>
    <property type="molecule type" value="Genomic_DNA"/>
</dbReference>
<dbReference type="SUPFAM" id="SSF53822">
    <property type="entry name" value="Periplasmic binding protein-like I"/>
    <property type="match status" value="1"/>
</dbReference>
<dbReference type="InterPro" id="IPR028081">
    <property type="entry name" value="Leu-bd"/>
</dbReference>
<dbReference type="CDD" id="cd06347">
    <property type="entry name" value="PBP1_ABC_LivK_ligand_binding-like"/>
    <property type="match status" value="1"/>
</dbReference>
<dbReference type="Gene3D" id="3.40.50.2300">
    <property type="match status" value="2"/>
</dbReference>
<accession>A0A101HQJ0</accession>
<comment type="caution">
    <text evidence="4">The sequence shown here is derived from an EMBL/GenBank/DDBJ whole genome shotgun (WGS) entry which is preliminary data.</text>
</comment>
<dbReference type="PATRIC" id="fig|1184387.3.peg.923"/>
<organism evidence="4 5">
    <name type="scientific">Mesotoga prima</name>
    <dbReference type="NCBI Taxonomy" id="1184387"/>
    <lineage>
        <taxon>Bacteria</taxon>
        <taxon>Thermotogati</taxon>
        <taxon>Thermotogota</taxon>
        <taxon>Thermotogae</taxon>
        <taxon>Kosmotogales</taxon>
        <taxon>Kosmotogaceae</taxon>
        <taxon>Mesotoga</taxon>
    </lineage>
</organism>
<gene>
    <name evidence="4" type="ORF">XD94_0571</name>
</gene>
<reference evidence="5" key="1">
    <citation type="journal article" date="2015" name="MBio">
        <title>Genome-Resolved Metagenomic Analysis Reveals Roles for Candidate Phyla and Other Microbial Community Members in Biogeochemical Transformations in Oil Reservoirs.</title>
        <authorList>
            <person name="Hu P."/>
            <person name="Tom L."/>
            <person name="Singh A."/>
            <person name="Thomas B.C."/>
            <person name="Baker B.J."/>
            <person name="Piceno Y.M."/>
            <person name="Andersen G.L."/>
            <person name="Banfield J.F."/>
        </authorList>
    </citation>
    <scope>NUCLEOTIDE SEQUENCE [LARGE SCALE GENOMIC DNA]</scope>
</reference>